<dbReference type="Gene3D" id="3.40.50.300">
    <property type="entry name" value="P-loop containing nucleotide triphosphate hydrolases"/>
    <property type="match status" value="1"/>
</dbReference>
<dbReference type="AlphaFoldDB" id="A0A7N0SWS3"/>
<feature type="region of interest" description="Disordered" evidence="5">
    <location>
        <begin position="1"/>
        <end position="70"/>
    </location>
</feature>
<keyword evidence="2" id="KW-0378">Hydrolase</keyword>
<evidence type="ECO:0008006" key="8">
    <source>
        <dbReference type="Google" id="ProtNLM"/>
    </source>
</evidence>
<accession>A0A7N0SWS3</accession>
<dbReference type="GO" id="GO:0004386">
    <property type="term" value="F:helicase activity"/>
    <property type="evidence" value="ECO:0007669"/>
    <property type="project" value="UniProtKB-KW"/>
</dbReference>
<feature type="compositionally biased region" description="Basic and acidic residues" evidence="5">
    <location>
        <begin position="97"/>
        <end position="116"/>
    </location>
</feature>
<proteinExistence type="predicted"/>
<dbReference type="GO" id="GO:0005524">
    <property type="term" value="F:ATP binding"/>
    <property type="evidence" value="ECO:0007669"/>
    <property type="project" value="UniProtKB-KW"/>
</dbReference>
<evidence type="ECO:0000256" key="2">
    <source>
        <dbReference type="ARBA" id="ARBA00022801"/>
    </source>
</evidence>
<keyword evidence="1" id="KW-0547">Nucleotide-binding</keyword>
<evidence type="ECO:0000256" key="5">
    <source>
        <dbReference type="SAM" id="MobiDB-lite"/>
    </source>
</evidence>
<dbReference type="GO" id="GO:0016787">
    <property type="term" value="F:hydrolase activity"/>
    <property type="evidence" value="ECO:0007669"/>
    <property type="project" value="UniProtKB-KW"/>
</dbReference>
<feature type="region of interest" description="Disordered" evidence="5">
    <location>
        <begin position="88"/>
        <end position="129"/>
    </location>
</feature>
<evidence type="ECO:0000313" key="6">
    <source>
        <dbReference type="EnsemblPlants" id="Kaladp0011s0579.1.v1.1"/>
    </source>
</evidence>
<dbReference type="EnsemblPlants" id="Kaladp0011s0579.1.v1.1">
    <property type="protein sequence ID" value="Kaladp0011s0579.1.v1.1"/>
    <property type="gene ID" value="Kaladp0011s0579.v1.1"/>
</dbReference>
<organism evidence="6 7">
    <name type="scientific">Kalanchoe fedtschenkoi</name>
    <name type="common">Lavender scallops</name>
    <name type="synonym">South American air plant</name>
    <dbReference type="NCBI Taxonomy" id="63787"/>
    <lineage>
        <taxon>Eukaryota</taxon>
        <taxon>Viridiplantae</taxon>
        <taxon>Streptophyta</taxon>
        <taxon>Embryophyta</taxon>
        <taxon>Tracheophyta</taxon>
        <taxon>Spermatophyta</taxon>
        <taxon>Magnoliopsida</taxon>
        <taxon>eudicotyledons</taxon>
        <taxon>Gunneridae</taxon>
        <taxon>Pentapetalae</taxon>
        <taxon>Saxifragales</taxon>
        <taxon>Crassulaceae</taxon>
        <taxon>Kalanchoe</taxon>
    </lineage>
</organism>
<keyword evidence="7" id="KW-1185">Reference proteome</keyword>
<dbReference type="PANTHER" id="PTHR47960">
    <property type="entry name" value="DEAD-BOX ATP-DEPENDENT RNA HELICASE 50"/>
    <property type="match status" value="1"/>
</dbReference>
<feature type="compositionally biased region" description="Basic and acidic residues" evidence="5">
    <location>
        <begin position="60"/>
        <end position="70"/>
    </location>
</feature>
<evidence type="ECO:0000256" key="3">
    <source>
        <dbReference type="ARBA" id="ARBA00022806"/>
    </source>
</evidence>
<keyword evidence="4" id="KW-0067">ATP-binding</keyword>
<keyword evidence="3" id="KW-0347">Helicase</keyword>
<feature type="compositionally biased region" description="Basic residues" evidence="5">
    <location>
        <begin position="9"/>
        <end position="21"/>
    </location>
</feature>
<evidence type="ECO:0000256" key="1">
    <source>
        <dbReference type="ARBA" id="ARBA00022741"/>
    </source>
</evidence>
<sequence length="406" mass="44831">MVKGEDSIRRKKNKAARKKLSRKESVSARVAAIIATKKRRKSGKRRISEGMCFSLPTPDDPFRDRYRSKKDAQFVDDNDALTSKSKSYAKKLAKGADNAKKDQRQQKRKSGDKVVKVDNNTDDEKAKPVKNGELVNAHKGKDEITSTRPSKVLLLCLNTILNALQNDYVSDGEGDMPFFANSWGIDFLKYYASGNDMLLVGGSCPTAQQIAWIVSAAADSIQKMEIGGFSTPAPFLLYIVPSQTRAIEVRSVCKPLKGVGLHTVSVHPGVGIEHQIHGLKSCEPEFIVSTPERLLELVSLKAVSISRVSLMVVDKLEPENKESHLEAIKSIRQCITGKPITVVCDGDQSSGSEGHSLLRESFCTLSLNGPVSTEKMRVSHTNNKHTKRTLKKEKVDKVKESCHCCH</sequence>
<evidence type="ECO:0000313" key="7">
    <source>
        <dbReference type="Proteomes" id="UP000594263"/>
    </source>
</evidence>
<feature type="compositionally biased region" description="Basic residues" evidence="5">
    <location>
        <begin position="36"/>
        <end position="45"/>
    </location>
</feature>
<dbReference type="Proteomes" id="UP000594263">
    <property type="component" value="Unplaced"/>
</dbReference>
<dbReference type="OMA" id="SICRIPL"/>
<evidence type="ECO:0000256" key="4">
    <source>
        <dbReference type="ARBA" id="ARBA00022840"/>
    </source>
</evidence>
<dbReference type="Gramene" id="Kaladp0011s0579.1.v1.1">
    <property type="protein sequence ID" value="Kaladp0011s0579.1.v1.1"/>
    <property type="gene ID" value="Kaladp0011s0579.v1.1"/>
</dbReference>
<dbReference type="InterPro" id="IPR027417">
    <property type="entry name" value="P-loop_NTPase"/>
</dbReference>
<reference evidence="6" key="1">
    <citation type="submission" date="2021-01" db="UniProtKB">
        <authorList>
            <consortium name="EnsemblPlants"/>
        </authorList>
    </citation>
    <scope>IDENTIFICATION</scope>
</reference>
<protein>
    <recommendedName>
        <fullName evidence="8">DEAD/DEAH box helicase domain-containing protein</fullName>
    </recommendedName>
</protein>
<dbReference type="SUPFAM" id="SSF52540">
    <property type="entry name" value="P-loop containing nucleoside triphosphate hydrolases"/>
    <property type="match status" value="1"/>
</dbReference>
<name>A0A7N0SWS3_KALFE</name>